<name>A0A239KJT5_EKHLU</name>
<reference evidence="2 3" key="1">
    <citation type="submission" date="2017-06" db="EMBL/GenBank/DDBJ databases">
        <authorList>
            <person name="Kim H.J."/>
            <person name="Triplett B.A."/>
        </authorList>
    </citation>
    <scope>NUCLEOTIDE SEQUENCE [LARGE SCALE GENOMIC DNA]</scope>
    <source>
        <strain evidence="2 3">DSM 19307</strain>
    </source>
</reference>
<feature type="compositionally biased region" description="Polar residues" evidence="1">
    <location>
        <begin position="115"/>
        <end position="128"/>
    </location>
</feature>
<sequence>MNYIHHMNNWFAKVQADQRLNPSHISLYLALFQLWNMNRFRNPLSVARSEVMRLSKIGSTNTYTKCMKDLDSWGYLQYHPSYNPLKGSTVNLFTFDNSSDKGTDKGGERVLRPYINSNKQSKQVNSDSNLKKNYDQPL</sequence>
<organism evidence="2 3">
    <name type="scientific">Ekhidna lutea</name>
    <dbReference type="NCBI Taxonomy" id="447679"/>
    <lineage>
        <taxon>Bacteria</taxon>
        <taxon>Pseudomonadati</taxon>
        <taxon>Bacteroidota</taxon>
        <taxon>Cytophagia</taxon>
        <taxon>Cytophagales</taxon>
        <taxon>Reichenbachiellaceae</taxon>
        <taxon>Ekhidna</taxon>
    </lineage>
</organism>
<dbReference type="EMBL" id="FZPD01000004">
    <property type="protein sequence ID" value="SNT17978.1"/>
    <property type="molecule type" value="Genomic_DNA"/>
</dbReference>
<dbReference type="Proteomes" id="UP000198393">
    <property type="component" value="Unassembled WGS sequence"/>
</dbReference>
<gene>
    <name evidence="2" type="ORF">SAMN05421640_2689</name>
</gene>
<evidence type="ECO:0000313" key="2">
    <source>
        <dbReference type="EMBL" id="SNT17978.1"/>
    </source>
</evidence>
<evidence type="ECO:0008006" key="4">
    <source>
        <dbReference type="Google" id="ProtNLM"/>
    </source>
</evidence>
<feature type="compositionally biased region" description="Basic and acidic residues" evidence="1">
    <location>
        <begin position="98"/>
        <end position="111"/>
    </location>
</feature>
<accession>A0A239KJT5</accession>
<proteinExistence type="predicted"/>
<evidence type="ECO:0000313" key="3">
    <source>
        <dbReference type="Proteomes" id="UP000198393"/>
    </source>
</evidence>
<dbReference type="AlphaFoldDB" id="A0A239KJT5"/>
<feature type="compositionally biased region" description="Basic and acidic residues" evidence="1">
    <location>
        <begin position="129"/>
        <end position="138"/>
    </location>
</feature>
<feature type="region of interest" description="Disordered" evidence="1">
    <location>
        <begin position="98"/>
        <end position="138"/>
    </location>
</feature>
<evidence type="ECO:0000256" key="1">
    <source>
        <dbReference type="SAM" id="MobiDB-lite"/>
    </source>
</evidence>
<keyword evidence="3" id="KW-1185">Reference proteome</keyword>
<protein>
    <recommendedName>
        <fullName evidence="4">Helix-turn-helix domain-containing protein</fullName>
    </recommendedName>
</protein>